<proteinExistence type="predicted"/>
<dbReference type="AlphaFoldDB" id="A0A7T4EEE0"/>
<dbReference type="Proteomes" id="UP000617681">
    <property type="component" value="Chromosome"/>
</dbReference>
<keyword evidence="1" id="KW-0812">Transmembrane</keyword>
<accession>A0A7T4EEE0</accession>
<keyword evidence="1" id="KW-1133">Transmembrane helix</keyword>
<evidence type="ECO:0000313" key="5">
    <source>
        <dbReference type="Proteomes" id="UP000596145"/>
    </source>
</evidence>
<keyword evidence="2" id="KW-0732">Signal</keyword>
<reference evidence="3 5" key="1">
    <citation type="submission" date="2020-12" db="EMBL/GenBank/DDBJ databases">
        <title>FDA dAtabase for Regulatory Grade micrObial Sequences (FDA-ARGOS): Supporting development and validation of Infectious Disease Dx tests.</title>
        <authorList>
            <person name="Sproer C."/>
            <person name="Gronow S."/>
            <person name="Severitt S."/>
            <person name="Schroder I."/>
            <person name="Tallon L."/>
            <person name="Sadzewicz L."/>
            <person name="Zhao X."/>
            <person name="Boylan J."/>
            <person name="Ott S."/>
            <person name="Bowen H."/>
            <person name="Vavikolanu K."/>
            <person name="Mehta A."/>
            <person name="Aluvathingal J."/>
            <person name="Nadendla S."/>
            <person name="Lowell S."/>
            <person name="Myers T."/>
            <person name="Yan Y."/>
            <person name="Sichtig H."/>
        </authorList>
    </citation>
    <scope>NUCLEOTIDE SEQUENCE [LARGE SCALE GENOMIC DNA]</scope>
    <source>
        <strain evidence="3 5">FDAARGOS_1053</strain>
        <strain evidence="4">FDAARGOS_1191</strain>
    </source>
</reference>
<feature type="chain" id="PRO_5034646423" evidence="2">
    <location>
        <begin position="25"/>
        <end position="166"/>
    </location>
</feature>
<dbReference type="GeneID" id="92759924"/>
<protein>
    <submittedName>
        <fullName evidence="3">Uncharacterized protein</fullName>
    </submittedName>
</protein>
<sequence>MQKMGATFVTVGCVLFGLISPAWAGDAHGPQPDDRASASVASDKVASHFSPDAVSSTTSSDKPDLFYWGDKVSYGDETAVFFDPRFWPTDALMNQDTVSRLLAESGATADQQEVLRQSARGLQAFAVGKALFVSVLVLLGLVGAYAVWTQGFPQLPQLPKIQLPFS</sequence>
<organism evidence="3 5">
    <name type="scientific">Corynebacterium glucuronolyticum</name>
    <dbReference type="NCBI Taxonomy" id="39791"/>
    <lineage>
        <taxon>Bacteria</taxon>
        <taxon>Bacillati</taxon>
        <taxon>Actinomycetota</taxon>
        <taxon>Actinomycetes</taxon>
        <taxon>Mycobacteriales</taxon>
        <taxon>Corynebacteriaceae</taxon>
        <taxon>Corynebacterium</taxon>
    </lineage>
</organism>
<evidence type="ECO:0000313" key="3">
    <source>
        <dbReference type="EMBL" id="QQB45853.1"/>
    </source>
</evidence>
<feature type="signal peptide" evidence="2">
    <location>
        <begin position="1"/>
        <end position="24"/>
    </location>
</feature>
<evidence type="ECO:0000313" key="4">
    <source>
        <dbReference type="EMBL" id="QRP71634.1"/>
    </source>
</evidence>
<dbReference type="Proteomes" id="UP000596145">
    <property type="component" value="Chromosome"/>
</dbReference>
<dbReference type="EMBL" id="CP069534">
    <property type="protein sequence ID" value="QRP71634.1"/>
    <property type="molecule type" value="Genomic_DNA"/>
</dbReference>
<dbReference type="EMBL" id="CP066007">
    <property type="protein sequence ID" value="QQB45853.1"/>
    <property type="molecule type" value="Genomic_DNA"/>
</dbReference>
<feature type="transmembrane region" description="Helical" evidence="1">
    <location>
        <begin position="130"/>
        <end position="148"/>
    </location>
</feature>
<name>A0A7T4EEE0_9CORY</name>
<dbReference type="RefSeq" id="WP_005392371.1">
    <property type="nucleotide sequence ID" value="NZ_CP066007.1"/>
</dbReference>
<gene>
    <name evidence="3" type="ORF">I6I10_10285</name>
    <name evidence="4" type="ORF">I6J21_05850</name>
</gene>
<evidence type="ECO:0000256" key="2">
    <source>
        <dbReference type="SAM" id="SignalP"/>
    </source>
</evidence>
<evidence type="ECO:0000256" key="1">
    <source>
        <dbReference type="SAM" id="Phobius"/>
    </source>
</evidence>
<keyword evidence="1" id="KW-0472">Membrane</keyword>